<evidence type="ECO:0000313" key="1">
    <source>
        <dbReference type="EMBL" id="MDZ5738063.1"/>
    </source>
</evidence>
<proteinExistence type="predicted"/>
<keyword evidence="2" id="KW-1185">Reference proteome</keyword>
<evidence type="ECO:0000313" key="2">
    <source>
        <dbReference type="Proteomes" id="UP001292116"/>
    </source>
</evidence>
<dbReference type="RefSeq" id="WP_322491020.1">
    <property type="nucleotide sequence ID" value="NZ_JAXUBM010000006.1"/>
</dbReference>
<sequence length="80" mass="9123">MQDYKFKLAPFQNTHFSEEEKEIRLSACLEDTRSEFEEATVTLENDILNISAQNLSENECLKRFKNVLAKGGLSLSAQPL</sequence>
<comment type="caution">
    <text evidence="1">The sequence shown here is derived from an EMBL/GenBank/DDBJ whole genome shotgun (WGS) entry which is preliminary data.</text>
</comment>
<gene>
    <name evidence="1" type="ORF">SOW75_07670</name>
</gene>
<protein>
    <submittedName>
        <fullName evidence="1">Uncharacterized protein</fullName>
    </submittedName>
</protein>
<name>A0ABU5KVV5_9PSED</name>
<reference evidence="1 2" key="1">
    <citation type="submission" date="2023-11" db="EMBL/GenBank/DDBJ databases">
        <title>Draft genomes analysis of Pseudomonas asiatica isolated from milk, feces and farm soil of cows suffering from clinical mastitis.</title>
        <authorList>
            <person name="Rahman T."/>
            <person name="Das Z.C."/>
            <person name="Hoque M.N."/>
        </authorList>
    </citation>
    <scope>NUCLEOTIDE SEQUENCE [LARGE SCALE GENOMIC DNA]</scope>
    <source>
        <strain evidence="1 2">2F2</strain>
    </source>
</reference>
<accession>A0ABU5KVV5</accession>
<dbReference type="EMBL" id="JAXUBM010000006">
    <property type="protein sequence ID" value="MDZ5738063.1"/>
    <property type="molecule type" value="Genomic_DNA"/>
</dbReference>
<dbReference type="Proteomes" id="UP001292116">
    <property type="component" value="Unassembled WGS sequence"/>
</dbReference>
<organism evidence="1 2">
    <name type="scientific">Pseudomonas asiatica</name>
    <dbReference type="NCBI Taxonomy" id="2219225"/>
    <lineage>
        <taxon>Bacteria</taxon>
        <taxon>Pseudomonadati</taxon>
        <taxon>Pseudomonadota</taxon>
        <taxon>Gammaproteobacteria</taxon>
        <taxon>Pseudomonadales</taxon>
        <taxon>Pseudomonadaceae</taxon>
        <taxon>Pseudomonas</taxon>
    </lineage>
</organism>